<dbReference type="EMBL" id="KR029589">
    <property type="protein sequence ID" value="AKH47170.1"/>
    <property type="molecule type" value="Genomic_DNA"/>
</dbReference>
<reference evidence="2" key="1">
    <citation type="journal article" date="2015" name="Front. Microbiol.">
        <title>Combining genomic sequencing methods to explore viral diversity and reveal potential virus-host interactions.</title>
        <authorList>
            <person name="Chow C.E."/>
            <person name="Winget D.M."/>
            <person name="White R.A.III."/>
            <person name="Hallam S.J."/>
            <person name="Suttle C.A."/>
        </authorList>
    </citation>
    <scope>NUCLEOTIDE SEQUENCE</scope>
    <source>
        <strain evidence="2">Anoxic2_5</strain>
    </source>
</reference>
<reference evidence="2" key="2">
    <citation type="submission" date="2015-03" db="EMBL/GenBank/DDBJ databases">
        <authorList>
            <person name="Chow C.-E.T."/>
            <person name="Winget D.M."/>
            <person name="White R.A.III."/>
            <person name="Hallam S.J."/>
            <person name="Suttle C.A."/>
        </authorList>
    </citation>
    <scope>NUCLEOTIDE SEQUENCE</scope>
    <source>
        <strain evidence="2">Anoxic2_5</strain>
    </source>
</reference>
<feature type="region of interest" description="Disordered" evidence="1">
    <location>
        <begin position="1"/>
        <end position="72"/>
    </location>
</feature>
<sequence length="72" mass="7791">MGSAHGQPRSRLEPRGHRPGQGDCGCRGYGGHGHQLLDRQRQPHPGAVRLRSQGVRLRALHSGVDAPGRDEP</sequence>
<accession>A0A0F7L5H9</accession>
<feature type="compositionally biased region" description="Gly residues" evidence="1">
    <location>
        <begin position="22"/>
        <end position="33"/>
    </location>
</feature>
<evidence type="ECO:0000256" key="1">
    <source>
        <dbReference type="SAM" id="MobiDB-lite"/>
    </source>
</evidence>
<proteinExistence type="predicted"/>
<protein>
    <submittedName>
        <fullName evidence="2">Uncharacterized protein</fullName>
    </submittedName>
</protein>
<organism evidence="2">
    <name type="scientific">uncultured marine virus</name>
    <dbReference type="NCBI Taxonomy" id="186617"/>
    <lineage>
        <taxon>Viruses</taxon>
        <taxon>environmental samples</taxon>
    </lineage>
</organism>
<evidence type="ECO:0000313" key="2">
    <source>
        <dbReference type="EMBL" id="AKH47170.1"/>
    </source>
</evidence>
<name>A0A0F7L5H9_9VIRU</name>